<dbReference type="AlphaFoldDB" id="A0A919AM61"/>
<name>A0A919AM61_9PROT</name>
<organism evidence="1 2">
    <name type="scientific">Kordiimonas sediminis</name>
    <dbReference type="NCBI Taxonomy" id="1735581"/>
    <lineage>
        <taxon>Bacteria</taxon>
        <taxon>Pseudomonadati</taxon>
        <taxon>Pseudomonadota</taxon>
        <taxon>Alphaproteobacteria</taxon>
        <taxon>Kordiimonadales</taxon>
        <taxon>Kordiimonadaceae</taxon>
        <taxon>Kordiimonas</taxon>
    </lineage>
</organism>
<comment type="caution">
    <text evidence="1">The sequence shown here is derived from an EMBL/GenBank/DDBJ whole genome shotgun (WGS) entry which is preliminary data.</text>
</comment>
<reference evidence="1" key="2">
    <citation type="submission" date="2020-09" db="EMBL/GenBank/DDBJ databases">
        <authorList>
            <person name="Sun Q."/>
            <person name="Kim S."/>
        </authorList>
    </citation>
    <scope>NUCLEOTIDE SEQUENCE</scope>
    <source>
        <strain evidence="1">KCTC 42590</strain>
    </source>
</reference>
<dbReference type="InterPro" id="IPR019292">
    <property type="entry name" value="McrC"/>
</dbReference>
<keyword evidence="1" id="KW-0540">Nuclease</keyword>
<keyword evidence="2" id="KW-1185">Reference proteome</keyword>
<keyword evidence="1" id="KW-0255">Endonuclease</keyword>
<dbReference type="RefSeq" id="WP_191249802.1">
    <property type="nucleotide sequence ID" value="NZ_BNCI01000001.1"/>
</dbReference>
<dbReference type="PANTHER" id="PTHR38733">
    <property type="entry name" value="PROTEIN MCRC"/>
    <property type="match status" value="1"/>
</dbReference>
<evidence type="ECO:0000313" key="1">
    <source>
        <dbReference type="EMBL" id="GHF12502.1"/>
    </source>
</evidence>
<dbReference type="Pfam" id="PF10117">
    <property type="entry name" value="McrBC"/>
    <property type="match status" value="1"/>
</dbReference>
<dbReference type="Proteomes" id="UP000630923">
    <property type="component" value="Unassembled WGS sequence"/>
</dbReference>
<reference evidence="1" key="1">
    <citation type="journal article" date="2014" name="Int. J. Syst. Evol. Microbiol.">
        <title>Complete genome sequence of Corynebacterium casei LMG S-19264T (=DSM 44701T), isolated from a smear-ripened cheese.</title>
        <authorList>
            <consortium name="US DOE Joint Genome Institute (JGI-PGF)"/>
            <person name="Walter F."/>
            <person name="Albersmeier A."/>
            <person name="Kalinowski J."/>
            <person name="Ruckert C."/>
        </authorList>
    </citation>
    <scope>NUCLEOTIDE SEQUENCE</scope>
    <source>
        <strain evidence="1">KCTC 42590</strain>
    </source>
</reference>
<dbReference type="GO" id="GO:0004519">
    <property type="term" value="F:endonuclease activity"/>
    <property type="evidence" value="ECO:0007669"/>
    <property type="project" value="UniProtKB-KW"/>
</dbReference>
<accession>A0A919AM61</accession>
<dbReference type="EMBL" id="BNCI01000001">
    <property type="protein sequence ID" value="GHF12502.1"/>
    <property type="molecule type" value="Genomic_DNA"/>
</dbReference>
<gene>
    <name evidence="1" type="ORF">GCM10017044_03070</name>
</gene>
<protein>
    <submittedName>
        <fullName evidence="1">Restriction endonuclease</fullName>
    </submittedName>
</protein>
<keyword evidence="1" id="KW-0378">Hydrolase</keyword>
<proteinExistence type="predicted"/>
<evidence type="ECO:0000313" key="2">
    <source>
        <dbReference type="Proteomes" id="UP000630923"/>
    </source>
</evidence>
<dbReference type="PANTHER" id="PTHR38733:SF1">
    <property type="entry name" value="TYPE IV METHYL-DIRECTED RESTRICTION ENZYME ECOKMCRBC"/>
    <property type="match status" value="1"/>
</dbReference>
<sequence length="447" mass="52287">MSSLSSRYTLTIVTAKMATKVITVREYASLTLSEGYSSLDRHTIRRSAFDWLLEEQAKFFKNGQPILQIDGKHALKLGSYVGYLQSPCGTEIEILPKTSEKIPDTDDEIAQIRRSLCDMVYTYLGNKERSYEQADLQLFKKPVSEFIMARFLEELNLLIRKGLRHTYVRIEEESKYLRGQLRIAQQTRQPVSRAHFFQISHDIFTVNRSANRLIKSALEWVIKNTKTPNNWRLANELYHQTHEIPLSKNMKEDFKAWSTDRLMESYKAIRTWTELILYKQNPTTQRGNHTGIAMLFPMEYLFEDYVANRLRKQLPTGWSLKVQAKSEYLIEDHFGSRMFNLNPDLMLIGPEGRRIILDTKWKLIDENDRGKNYGISQADMYQMYAYGKKYLAGAGKLYLIYPSYEKFLTPLSIFKYDGDLDMNVVPFDIEKNRLVASELFEFPQNLN</sequence>